<reference evidence="2" key="1">
    <citation type="submission" date="2023-07" db="EMBL/GenBank/DDBJ databases">
        <title>Chromosome-level genome assembly of Artemia franciscana.</title>
        <authorList>
            <person name="Jo E."/>
        </authorList>
    </citation>
    <scope>NUCLEOTIDE SEQUENCE</scope>
    <source>
        <tissue evidence="2">Whole body</tissue>
    </source>
</reference>
<feature type="region of interest" description="Disordered" evidence="1">
    <location>
        <begin position="499"/>
        <end position="519"/>
    </location>
</feature>
<accession>A0AA88IBF2</accession>
<feature type="region of interest" description="Disordered" evidence="1">
    <location>
        <begin position="613"/>
        <end position="642"/>
    </location>
</feature>
<dbReference type="Proteomes" id="UP001187531">
    <property type="component" value="Unassembled WGS sequence"/>
</dbReference>
<keyword evidence="3" id="KW-1185">Reference proteome</keyword>
<proteinExistence type="predicted"/>
<name>A0AA88IBF2_ARTSF</name>
<sequence>MMIDARTPRSLKIKIALGNRVSNKPRSLQAARPRKCKNNQRKNRGSVGKPEKCYVHRKKQEAFQKRGRQNPCGESVKSVPGTLKGFRKIALGLRSRIGEVDDTSQIFQLGSPNAFYTSETSNKEEREPLLLNSSLNKTKDIPLISVADSVTKCQSDVSSILPNENVEGEDICHKSITESIQMPQLHSVLPSVPNTVEVDKTMPQLLDSRLNVEENTSVMSINDSVEKSPRTLTSNNCEDLKCNCQKSDSQSQIIITKKAGEKKIPFQEETSTIIPNPQLLVGDFILTQDAELDTAQNNNVETEDSSLLRSFRDSCKAFLGTASVIIPDKNRETEETCLTSASGSHNGSVSTFCKKQENQVMNKTVSWISDCELEVRQDHLKQSRHNSGQINSRIESYSVPYDNESCSVPCDNESYSVPCDNESCSVPCDNEEVGMSSQNERMSSNFEELKCLDTWLESLLCIQDSATESLRSGSSTVSNDSKILEDCFLISELVSNASKSGKNIDTKGTPSKGVDDKLNPVKQNSVLSAYGSVKESLRSEKSLLYNKKLYGKDHKKVAVDNTLKTPGKNSQKKIANDISKIPENREQKRAFEVFSKMPETKSQKEAVEGAFKIPPQKIRERGGEDASKTPEKKSRKETIGNTCKITGRKSHKDALEVDSKMVKKNSQKESTKDASKVHEIKTEPEGDAPKIPEIRKEAVEDTSQMPGKKSKKEVLEDACRMHKKRSHKWVVEDISKRPEKVSQNTLMSSTYGKSKRIALEKTMSSSLIDRLKQKKCDPVLSFHDSVKKRARVEHDGIMNNNLEGNDTFNVPTITSQSTLMSSTSEKLEGNSAVKTVQSISNRRQTVSAQTPIPQLQNISMLNTPNMLNNLDFDQVATPLLVGLQNVKEENPMLSFFKGILPGLTSFNDDEYIEFQSDVISSIQKIKSKRENDRR</sequence>
<feature type="compositionally biased region" description="Basic residues" evidence="1">
    <location>
        <begin position="32"/>
        <end position="44"/>
    </location>
</feature>
<evidence type="ECO:0000313" key="3">
    <source>
        <dbReference type="Proteomes" id="UP001187531"/>
    </source>
</evidence>
<dbReference type="AlphaFoldDB" id="A0AA88IBF2"/>
<evidence type="ECO:0000256" key="1">
    <source>
        <dbReference type="SAM" id="MobiDB-lite"/>
    </source>
</evidence>
<comment type="caution">
    <text evidence="2">The sequence shown here is derived from an EMBL/GenBank/DDBJ whole genome shotgun (WGS) entry which is preliminary data.</text>
</comment>
<feature type="compositionally biased region" description="Basic and acidic residues" evidence="1">
    <location>
        <begin position="617"/>
        <end position="638"/>
    </location>
</feature>
<feature type="compositionally biased region" description="Polar residues" evidence="1">
    <location>
        <begin position="499"/>
        <end position="509"/>
    </location>
</feature>
<feature type="region of interest" description="Disordered" evidence="1">
    <location>
        <begin position="22"/>
        <end position="50"/>
    </location>
</feature>
<feature type="region of interest" description="Disordered" evidence="1">
    <location>
        <begin position="661"/>
        <end position="693"/>
    </location>
</feature>
<dbReference type="EMBL" id="JAVRJZ010000009">
    <property type="protein sequence ID" value="KAK2718187.1"/>
    <property type="molecule type" value="Genomic_DNA"/>
</dbReference>
<evidence type="ECO:0000313" key="2">
    <source>
        <dbReference type="EMBL" id="KAK2718187.1"/>
    </source>
</evidence>
<gene>
    <name evidence="2" type="ORF">QYM36_005490</name>
</gene>
<organism evidence="2 3">
    <name type="scientific">Artemia franciscana</name>
    <name type="common">Brine shrimp</name>
    <name type="synonym">Artemia sanfranciscana</name>
    <dbReference type="NCBI Taxonomy" id="6661"/>
    <lineage>
        <taxon>Eukaryota</taxon>
        <taxon>Metazoa</taxon>
        <taxon>Ecdysozoa</taxon>
        <taxon>Arthropoda</taxon>
        <taxon>Crustacea</taxon>
        <taxon>Branchiopoda</taxon>
        <taxon>Anostraca</taxon>
        <taxon>Artemiidae</taxon>
        <taxon>Artemia</taxon>
    </lineage>
</organism>
<protein>
    <submittedName>
        <fullName evidence="2">Uncharacterized protein</fullName>
    </submittedName>
</protein>